<dbReference type="AntiFam" id="ANF00171">
    <property type="entry name" value="Shadow ORF (opposite pikAII)"/>
</dbReference>
<evidence type="ECO:0000313" key="2">
    <source>
        <dbReference type="EMBL" id="EYF00539.1"/>
    </source>
</evidence>
<dbReference type="eggNOG" id="ENOG5030VZX">
    <property type="taxonomic scope" value="Bacteria"/>
</dbReference>
<gene>
    <name evidence="2" type="ORF">CAP_0468</name>
</gene>
<proteinExistence type="predicted"/>
<comment type="caution">
    <text evidence="2">The sequence shown here is derived from an EMBL/GenBank/DDBJ whole genome shotgun (WGS) entry which is preliminary data.</text>
</comment>
<reference evidence="2 3" key="1">
    <citation type="submission" date="2013-05" db="EMBL/GenBank/DDBJ databases">
        <title>Genome assembly of Chondromyces apiculatus DSM 436.</title>
        <authorList>
            <person name="Sharma G."/>
            <person name="Khatri I."/>
            <person name="Kaur C."/>
            <person name="Mayilraj S."/>
            <person name="Subramanian S."/>
        </authorList>
    </citation>
    <scope>NUCLEOTIDE SEQUENCE [LARGE SCALE GENOMIC DNA]</scope>
    <source>
        <strain evidence="2 3">DSM 436</strain>
    </source>
</reference>
<evidence type="ECO:0000256" key="1">
    <source>
        <dbReference type="SAM" id="MobiDB-lite"/>
    </source>
</evidence>
<feature type="region of interest" description="Disordered" evidence="1">
    <location>
        <begin position="272"/>
        <end position="318"/>
    </location>
</feature>
<dbReference type="EMBL" id="ASRX01000106">
    <property type="protein sequence ID" value="EYF00539.1"/>
    <property type="molecule type" value="Genomic_DNA"/>
</dbReference>
<evidence type="ECO:0000313" key="3">
    <source>
        <dbReference type="Proteomes" id="UP000019678"/>
    </source>
</evidence>
<protein>
    <submittedName>
        <fullName evidence="2">Uncharacterized protein</fullName>
    </submittedName>
</protein>
<accession>A0A017SUC7</accession>
<feature type="region of interest" description="Disordered" evidence="1">
    <location>
        <begin position="695"/>
        <end position="730"/>
    </location>
</feature>
<organism evidence="2 3">
    <name type="scientific">Chondromyces apiculatus DSM 436</name>
    <dbReference type="NCBI Taxonomy" id="1192034"/>
    <lineage>
        <taxon>Bacteria</taxon>
        <taxon>Pseudomonadati</taxon>
        <taxon>Myxococcota</taxon>
        <taxon>Polyangia</taxon>
        <taxon>Polyangiales</taxon>
        <taxon>Polyangiaceae</taxon>
        <taxon>Chondromyces</taxon>
    </lineage>
</organism>
<feature type="compositionally biased region" description="Basic residues" evidence="1">
    <location>
        <begin position="299"/>
        <end position="314"/>
    </location>
</feature>
<feature type="compositionally biased region" description="Basic residues" evidence="1">
    <location>
        <begin position="282"/>
        <end position="291"/>
    </location>
</feature>
<dbReference type="Proteomes" id="UP000019678">
    <property type="component" value="Unassembled WGS sequence"/>
</dbReference>
<name>A0A017SUC7_9BACT</name>
<sequence length="776" mass="88776">MLRQPHRGALRSPGPEALQEELSAVVLVAHHEPHPRRHRHLSQRMGLLPGDLVEVLERRRRHRPPERRRICALEAHLGQLRQHLATIVQGHDVAADHLPAPAWRAPQPRMDPRRREAWLPHRERTDLPRQISLTPDLRPERRGERLQRRIEQRGVRAVGPLVSVGTGRQPDPRERLTVASPQRFDAAKGGTVRQTQLAERRVQLRHRDRAAAPGAHCPEIPHLAWRAASGHAKLASSVLHPSLVRPRGKRLAVHRDLAATLARLGDHHVHAHRSPLREHQRCTHHQPLHARPRPEARRLRSRPRQLQQRRSRHHNLPEHPVIRQIGKRLRTQRRLVERLRFSRRDPRAEQRVPRRQCITVRAPERGRILKPVPLSLPWIRRQRDDAPALGVKLAEIDRVAMRIERREGHEQVPPPLLVAPQRGDGAPLHAPLRESALHVERQDRVRAHLHEGAKPVADRGSDRAREMHGRADVLRPVGRIERFTGDEAALHGAVHRARARARPERTEGVLERVDQGIHLRAVEGVVHAQRLPAHALPFELREDLRECRRVPRQHHRARVVDRRDGQVLLVTPQRPRGFLERQLHGRHLSQSRRALHDPAAEAHEPDRFLQVERASDVRRRHLPDAVADHRLRHDTPRRPQRGERHLDREDCRLGYLGLTKTSCTLFGCELAQERVARVALHERLTGLDRSAEDRLLGDQRAAHPHPLRSLTGEYEHDPGPGSPRRPPARDACRCLAAHQRIERGADVGPGAAHHGQAVRPVAAPDARGVRNVAECV</sequence>
<keyword evidence="3" id="KW-1185">Reference proteome</keyword>
<dbReference type="AlphaFoldDB" id="A0A017SUC7"/>